<feature type="domain" description="Major facilitator superfamily (MFS) profile" evidence="8">
    <location>
        <begin position="7"/>
        <end position="382"/>
    </location>
</feature>
<dbReference type="SUPFAM" id="SSF103473">
    <property type="entry name" value="MFS general substrate transporter"/>
    <property type="match status" value="1"/>
</dbReference>
<feature type="transmembrane region" description="Helical" evidence="7">
    <location>
        <begin position="162"/>
        <end position="180"/>
    </location>
</feature>
<reference evidence="9" key="1">
    <citation type="submission" date="2022-06" db="EMBL/GenBank/DDBJ databases">
        <title>Aquibacillus sp. a new bacterium isolated from soil saline samples.</title>
        <authorList>
            <person name="Galisteo C."/>
            <person name="De La Haba R."/>
            <person name="Sanchez-Porro C."/>
            <person name="Ventosa A."/>
        </authorList>
    </citation>
    <scope>NUCLEOTIDE SEQUENCE</scope>
    <source>
        <strain evidence="9">3ASR75-54</strain>
    </source>
</reference>
<dbReference type="Pfam" id="PF12832">
    <property type="entry name" value="MFS_1_like"/>
    <property type="match status" value="1"/>
</dbReference>
<evidence type="ECO:0000256" key="4">
    <source>
        <dbReference type="ARBA" id="ARBA00022692"/>
    </source>
</evidence>
<organism evidence="9 10">
    <name type="scientific">Aquibacillus salsiterrae</name>
    <dbReference type="NCBI Taxonomy" id="2950439"/>
    <lineage>
        <taxon>Bacteria</taxon>
        <taxon>Bacillati</taxon>
        <taxon>Bacillota</taxon>
        <taxon>Bacilli</taxon>
        <taxon>Bacillales</taxon>
        <taxon>Bacillaceae</taxon>
        <taxon>Aquibacillus</taxon>
    </lineage>
</organism>
<accession>A0A9X3WC98</accession>
<dbReference type="GO" id="GO:0022857">
    <property type="term" value="F:transmembrane transporter activity"/>
    <property type="evidence" value="ECO:0007669"/>
    <property type="project" value="InterPro"/>
</dbReference>
<evidence type="ECO:0000256" key="7">
    <source>
        <dbReference type="SAM" id="Phobius"/>
    </source>
</evidence>
<dbReference type="EMBL" id="JAMQKC010000006">
    <property type="protein sequence ID" value="MDC3417152.1"/>
    <property type="molecule type" value="Genomic_DNA"/>
</dbReference>
<feature type="transmembrane region" description="Helical" evidence="7">
    <location>
        <begin position="357"/>
        <end position="378"/>
    </location>
</feature>
<gene>
    <name evidence="9" type="ORF">NC799_09470</name>
</gene>
<feature type="transmembrane region" description="Helical" evidence="7">
    <location>
        <begin position="137"/>
        <end position="156"/>
    </location>
</feature>
<keyword evidence="3" id="KW-0813">Transport</keyword>
<evidence type="ECO:0000256" key="1">
    <source>
        <dbReference type="ARBA" id="ARBA00004651"/>
    </source>
</evidence>
<feature type="transmembrane region" description="Helical" evidence="7">
    <location>
        <begin position="267"/>
        <end position="287"/>
    </location>
</feature>
<dbReference type="InterPro" id="IPR026032">
    <property type="entry name" value="HcaT-like"/>
</dbReference>
<dbReference type="NCBIfam" id="NF037955">
    <property type="entry name" value="mfs"/>
    <property type="match status" value="1"/>
</dbReference>
<keyword evidence="6 7" id="KW-0472">Membrane</keyword>
<dbReference type="PROSITE" id="PS50850">
    <property type="entry name" value="MFS"/>
    <property type="match status" value="1"/>
</dbReference>
<dbReference type="InterPro" id="IPR051717">
    <property type="entry name" value="MFS_MFSD6"/>
</dbReference>
<evidence type="ECO:0000256" key="3">
    <source>
        <dbReference type="ARBA" id="ARBA00022448"/>
    </source>
</evidence>
<feature type="transmembrane region" description="Helical" evidence="7">
    <location>
        <begin position="40"/>
        <end position="62"/>
    </location>
</feature>
<feature type="transmembrane region" description="Helical" evidence="7">
    <location>
        <begin position="97"/>
        <end position="116"/>
    </location>
</feature>
<dbReference type="AlphaFoldDB" id="A0A9X3WC98"/>
<keyword evidence="10" id="KW-1185">Reference proteome</keyword>
<dbReference type="RefSeq" id="WP_272446215.1">
    <property type="nucleotide sequence ID" value="NZ_JAMQKC010000006.1"/>
</dbReference>
<evidence type="ECO:0000256" key="6">
    <source>
        <dbReference type="ARBA" id="ARBA00023136"/>
    </source>
</evidence>
<dbReference type="PANTHER" id="PTHR16172">
    <property type="entry name" value="MAJOR FACILITATOR SUPERFAMILY DOMAIN-CONTAINING PROTEIN 6-LIKE"/>
    <property type="match status" value="1"/>
</dbReference>
<protein>
    <submittedName>
        <fullName evidence="9">MFS transporter</fullName>
    </submittedName>
</protein>
<dbReference type="Gene3D" id="1.20.1250.20">
    <property type="entry name" value="MFS general substrate transporter like domains"/>
    <property type="match status" value="2"/>
</dbReference>
<dbReference type="InterPro" id="IPR024989">
    <property type="entry name" value="MFS_assoc_dom"/>
</dbReference>
<evidence type="ECO:0000313" key="10">
    <source>
        <dbReference type="Proteomes" id="UP001145069"/>
    </source>
</evidence>
<name>A0A9X3WC98_9BACI</name>
<evidence type="ECO:0000256" key="5">
    <source>
        <dbReference type="ARBA" id="ARBA00022989"/>
    </source>
</evidence>
<evidence type="ECO:0000256" key="2">
    <source>
        <dbReference type="ARBA" id="ARBA00005241"/>
    </source>
</evidence>
<sequence>MDYLGKQIRFLKALSFIHFGGKAIILPFLPLFLYNQNFSSIEIGTIMGVSPLVSIFAQPFVGYLSDKYKTIKRILLILYFAVLAASFGVFFNGAFWVVFISFISFHFALSPCTPLLDSMTIKSLGPKRQGDYGKVRLWGSVGFFVTAVISGPVLTWVGIEKIYILFWVITLLTIFLVYYLKDQNQSSTPVNLKGVKQVVGNKPFMLFLSLCLLVMIPHRTNDTMVVLHLENLGATTVLIGMAFALAAISEVPVFYFLSKRVKQTNPLLLLGIVAALYTVRWTLYGMIASPVLVTVMQLSQGITFGLFWLVALQTAVSFVPNHLRSTGQALLTSVSFGIGGAIGGTVGGWLFDTVGSMVMYRLMGLLTFIATISIFILYRASVQKETAIAKGRLANH</sequence>
<comment type="caution">
    <text evidence="9">The sequence shown here is derived from an EMBL/GenBank/DDBJ whole genome shotgun (WGS) entry which is preliminary data.</text>
</comment>
<feature type="transmembrane region" description="Helical" evidence="7">
    <location>
        <begin position="74"/>
        <end position="91"/>
    </location>
</feature>
<dbReference type="PIRSF" id="PIRSF004925">
    <property type="entry name" value="HcaT"/>
    <property type="match status" value="1"/>
</dbReference>
<evidence type="ECO:0000259" key="8">
    <source>
        <dbReference type="PROSITE" id="PS50850"/>
    </source>
</evidence>
<evidence type="ECO:0000313" key="9">
    <source>
        <dbReference type="EMBL" id="MDC3417152.1"/>
    </source>
</evidence>
<dbReference type="Proteomes" id="UP001145069">
    <property type="component" value="Unassembled WGS sequence"/>
</dbReference>
<feature type="transmembrane region" description="Helical" evidence="7">
    <location>
        <begin position="299"/>
        <end position="318"/>
    </location>
</feature>
<feature type="transmembrane region" description="Helical" evidence="7">
    <location>
        <begin position="12"/>
        <end position="34"/>
    </location>
</feature>
<proteinExistence type="inferred from homology"/>
<feature type="transmembrane region" description="Helical" evidence="7">
    <location>
        <begin position="201"/>
        <end position="220"/>
    </location>
</feature>
<dbReference type="InterPro" id="IPR036259">
    <property type="entry name" value="MFS_trans_sf"/>
</dbReference>
<dbReference type="GO" id="GO:0005886">
    <property type="term" value="C:plasma membrane"/>
    <property type="evidence" value="ECO:0007669"/>
    <property type="project" value="UniProtKB-SubCell"/>
</dbReference>
<feature type="transmembrane region" description="Helical" evidence="7">
    <location>
        <begin position="330"/>
        <end position="351"/>
    </location>
</feature>
<comment type="similarity">
    <text evidence="2">Belongs to the major facilitator superfamily. MFSD6 family.</text>
</comment>
<feature type="transmembrane region" description="Helical" evidence="7">
    <location>
        <begin position="232"/>
        <end position="255"/>
    </location>
</feature>
<keyword evidence="4 7" id="KW-0812">Transmembrane</keyword>
<comment type="subcellular location">
    <subcellularLocation>
        <location evidence="1">Cell membrane</location>
        <topology evidence="1">Multi-pass membrane protein</topology>
    </subcellularLocation>
</comment>
<keyword evidence="5 7" id="KW-1133">Transmembrane helix</keyword>
<dbReference type="PANTHER" id="PTHR16172:SF41">
    <property type="entry name" value="MAJOR FACILITATOR SUPERFAMILY DOMAIN-CONTAINING PROTEIN 6-LIKE"/>
    <property type="match status" value="1"/>
</dbReference>
<dbReference type="InterPro" id="IPR020846">
    <property type="entry name" value="MFS_dom"/>
</dbReference>